<feature type="domain" description="F-box" evidence="1">
    <location>
        <begin position="1"/>
        <end position="45"/>
    </location>
</feature>
<dbReference type="AlphaFoldDB" id="W6Z981"/>
<dbReference type="PROSITE" id="PS50181">
    <property type="entry name" value="FBOX"/>
    <property type="match status" value="1"/>
</dbReference>
<dbReference type="GeneID" id="19124988"/>
<proteinExistence type="predicted"/>
<reference evidence="2 3" key="1">
    <citation type="journal article" date="2013" name="PLoS Genet.">
        <title>Comparative genome structure, secondary metabolite, and effector coding capacity across Cochliobolus pathogens.</title>
        <authorList>
            <person name="Condon B.J."/>
            <person name="Leng Y."/>
            <person name="Wu D."/>
            <person name="Bushley K.E."/>
            <person name="Ohm R.A."/>
            <person name="Otillar R."/>
            <person name="Martin J."/>
            <person name="Schackwitz W."/>
            <person name="Grimwood J."/>
            <person name="MohdZainudin N."/>
            <person name="Xue C."/>
            <person name="Wang R."/>
            <person name="Manning V.A."/>
            <person name="Dhillon B."/>
            <person name="Tu Z.J."/>
            <person name="Steffenson B.J."/>
            <person name="Salamov A."/>
            <person name="Sun H."/>
            <person name="Lowry S."/>
            <person name="LaButti K."/>
            <person name="Han J."/>
            <person name="Copeland A."/>
            <person name="Lindquist E."/>
            <person name="Barry K."/>
            <person name="Schmutz J."/>
            <person name="Baker S.E."/>
            <person name="Ciuffetti L.M."/>
            <person name="Grigoriev I.V."/>
            <person name="Zhong S."/>
            <person name="Turgeon B.G."/>
        </authorList>
    </citation>
    <scope>NUCLEOTIDE SEQUENCE [LARGE SCALE GENOMIC DNA]</scope>
    <source>
        <strain evidence="2 3">ATCC 44560</strain>
    </source>
</reference>
<dbReference type="KEGG" id="bor:COCMIDRAFT_6528"/>
<evidence type="ECO:0000313" key="2">
    <source>
        <dbReference type="EMBL" id="EUC44119.1"/>
    </source>
</evidence>
<evidence type="ECO:0000313" key="3">
    <source>
        <dbReference type="Proteomes" id="UP000054032"/>
    </source>
</evidence>
<evidence type="ECO:0000259" key="1">
    <source>
        <dbReference type="PROSITE" id="PS50181"/>
    </source>
</evidence>
<dbReference type="RefSeq" id="XP_007689347.1">
    <property type="nucleotide sequence ID" value="XM_007691157.1"/>
</dbReference>
<keyword evidence="3" id="KW-1185">Reference proteome</keyword>
<sequence length="132" mass="15786">MNDLPQELIDEICSHLPRDDLQDVLTLSRQFQYSAEKYSGFFEKYTLDTGNSAEFRSRFLSYRLLYLQEVIFRPTVPRFNWRGEDGEPVPYRETADEVRRRDESFTNQIQWLFHVFRSIEDQAGEMGIVGRY</sequence>
<dbReference type="Proteomes" id="UP000054032">
    <property type="component" value="Unassembled WGS sequence"/>
</dbReference>
<dbReference type="InterPro" id="IPR001810">
    <property type="entry name" value="F-box_dom"/>
</dbReference>
<dbReference type="STRING" id="930090.W6Z981"/>
<accession>W6Z981</accession>
<protein>
    <recommendedName>
        <fullName evidence="1">F-box domain-containing protein</fullName>
    </recommendedName>
</protein>
<gene>
    <name evidence="2" type="ORF">COCMIDRAFT_6528</name>
</gene>
<name>W6Z981_COCMI</name>
<dbReference type="EMBL" id="KI964011">
    <property type="protein sequence ID" value="EUC44119.1"/>
    <property type="molecule type" value="Genomic_DNA"/>
</dbReference>
<dbReference type="OrthoDB" id="5985073at2759"/>
<dbReference type="HOGENOM" id="CLU_1992226_0_0_1"/>
<organism evidence="2 3">
    <name type="scientific">Bipolaris oryzae ATCC 44560</name>
    <dbReference type="NCBI Taxonomy" id="930090"/>
    <lineage>
        <taxon>Eukaryota</taxon>
        <taxon>Fungi</taxon>
        <taxon>Dikarya</taxon>
        <taxon>Ascomycota</taxon>
        <taxon>Pezizomycotina</taxon>
        <taxon>Dothideomycetes</taxon>
        <taxon>Pleosporomycetidae</taxon>
        <taxon>Pleosporales</taxon>
        <taxon>Pleosporineae</taxon>
        <taxon>Pleosporaceae</taxon>
        <taxon>Bipolaris</taxon>
    </lineage>
</organism>